<dbReference type="InterPro" id="IPR057282">
    <property type="entry name" value="RETREG1-3-like_RHD"/>
</dbReference>
<reference evidence="8 9" key="1">
    <citation type="journal article" date="2022" name="Front. Cell. Infect. Microbiol.">
        <title>The Genomes of Two Strains of Taenia crassiceps the Animal Model for the Study of Human Cysticercosis.</title>
        <authorList>
            <person name="Bobes R.J."/>
            <person name="Estrada K."/>
            <person name="Rios-Valencia D.G."/>
            <person name="Calderon-Gallegos A."/>
            <person name="de la Torre P."/>
            <person name="Carrero J.C."/>
            <person name="Sanchez-Flores A."/>
            <person name="Laclette J.P."/>
        </authorList>
    </citation>
    <scope>NUCLEOTIDE SEQUENCE [LARGE SCALE GENOMIC DNA]</scope>
    <source>
        <strain evidence="8">WFUcys</strain>
    </source>
</reference>
<dbReference type="InterPro" id="IPR052114">
    <property type="entry name" value="ER_autophagy_membrane_reg"/>
</dbReference>
<feature type="domain" description="RETREG1-3/ARL6IP-like N-terminal reticulon-homology" evidence="7">
    <location>
        <begin position="26"/>
        <end position="200"/>
    </location>
</feature>
<evidence type="ECO:0000313" key="8">
    <source>
        <dbReference type="EMBL" id="KAL5110901.1"/>
    </source>
</evidence>
<keyword evidence="3 6" id="KW-1133">Transmembrane helix</keyword>
<evidence type="ECO:0000256" key="4">
    <source>
        <dbReference type="ARBA" id="ARBA00023136"/>
    </source>
</evidence>
<feature type="transmembrane region" description="Helical" evidence="6">
    <location>
        <begin position="40"/>
        <end position="56"/>
    </location>
</feature>
<feature type="compositionally biased region" description="Acidic residues" evidence="5">
    <location>
        <begin position="359"/>
        <end position="371"/>
    </location>
</feature>
<comment type="subcellular location">
    <subcellularLocation>
        <location evidence="1">Membrane</location>
        <topology evidence="1">Multi-pass membrane protein</topology>
    </subcellularLocation>
</comment>
<dbReference type="EMBL" id="JAKROA010000002">
    <property type="protein sequence ID" value="KAL5110901.1"/>
    <property type="molecule type" value="Genomic_DNA"/>
</dbReference>
<evidence type="ECO:0000313" key="9">
    <source>
        <dbReference type="Proteomes" id="UP001651158"/>
    </source>
</evidence>
<evidence type="ECO:0000256" key="2">
    <source>
        <dbReference type="ARBA" id="ARBA00022692"/>
    </source>
</evidence>
<keyword evidence="9" id="KW-1185">Reference proteome</keyword>
<evidence type="ECO:0000256" key="3">
    <source>
        <dbReference type="ARBA" id="ARBA00022989"/>
    </source>
</evidence>
<organism evidence="8 9">
    <name type="scientific">Taenia crassiceps</name>
    <dbReference type="NCBI Taxonomy" id="6207"/>
    <lineage>
        <taxon>Eukaryota</taxon>
        <taxon>Metazoa</taxon>
        <taxon>Spiralia</taxon>
        <taxon>Lophotrochozoa</taxon>
        <taxon>Platyhelminthes</taxon>
        <taxon>Cestoda</taxon>
        <taxon>Eucestoda</taxon>
        <taxon>Cyclophyllidea</taxon>
        <taxon>Taeniidae</taxon>
        <taxon>Taenia</taxon>
    </lineage>
</organism>
<sequence>MALSVAQMYQERFYSDTYVVLSKADFILLRVEFLLLYKKLVPSLIFSSVVQFAFWIPVLLRLHRAFVIATLLSVGVLLDLGKNWLLPKMECFDMASEVNIALRNREIFSVEELSFHAARGFRVFLKLINLFAPYREQRPLLFLILSCVMSLLLIWIGLIAKEHNLTYFVVNVLLILPGLMHHRIFSRTWSVLKPYVDQIEAEFDRGQIESVAEREAGERELWEPLATYSFFNQPERRYENTTGRFDNNEMDIDDYDASESQFIQSFIPHRLQLSKEKNKVALDAMTREIMETCKNQEEIDEWFSEVTQDPKHLDRRVRSASMSDKPTGTTDQSSPNATSGVTADPTFNSELDYAAWEEFSTDEDMEPEGFGDDGRGNAKS</sequence>
<evidence type="ECO:0000256" key="6">
    <source>
        <dbReference type="SAM" id="Phobius"/>
    </source>
</evidence>
<feature type="compositionally biased region" description="Polar residues" evidence="5">
    <location>
        <begin position="320"/>
        <end position="349"/>
    </location>
</feature>
<name>A0ABR4QMN2_9CEST</name>
<dbReference type="Proteomes" id="UP001651158">
    <property type="component" value="Unassembled WGS sequence"/>
</dbReference>
<evidence type="ECO:0000256" key="1">
    <source>
        <dbReference type="ARBA" id="ARBA00004141"/>
    </source>
</evidence>
<dbReference type="Pfam" id="PF24456">
    <property type="entry name" value="RHD_RETREG1-3"/>
    <property type="match status" value="1"/>
</dbReference>
<dbReference type="PANTHER" id="PTHR20952">
    <property type="entry name" value="ADP-RIBOSYLATION-LIKE FACTOR 6-INTERACTING PROTEIN"/>
    <property type="match status" value="1"/>
</dbReference>
<feature type="region of interest" description="Disordered" evidence="5">
    <location>
        <begin position="313"/>
        <end position="380"/>
    </location>
</feature>
<evidence type="ECO:0000259" key="7">
    <source>
        <dbReference type="Pfam" id="PF24456"/>
    </source>
</evidence>
<proteinExistence type="predicted"/>
<gene>
    <name evidence="8" type="ORF">TcWFU_009225</name>
</gene>
<evidence type="ECO:0000256" key="5">
    <source>
        <dbReference type="SAM" id="MobiDB-lite"/>
    </source>
</evidence>
<feature type="transmembrane region" description="Helical" evidence="6">
    <location>
        <begin position="140"/>
        <end position="159"/>
    </location>
</feature>
<protein>
    <recommendedName>
        <fullName evidence="7">RETREG1-3/ARL6IP-like N-terminal reticulon-homology domain-containing protein</fullName>
    </recommendedName>
</protein>
<accession>A0ABR4QMN2</accession>
<keyword evidence="4 6" id="KW-0472">Membrane</keyword>
<feature type="transmembrane region" description="Helical" evidence="6">
    <location>
        <begin position="165"/>
        <end position="185"/>
    </location>
</feature>
<comment type="caution">
    <text evidence="8">The sequence shown here is derived from an EMBL/GenBank/DDBJ whole genome shotgun (WGS) entry which is preliminary data.</text>
</comment>
<keyword evidence="2 6" id="KW-0812">Transmembrane</keyword>
<dbReference type="PANTHER" id="PTHR20952:SF0">
    <property type="entry name" value="ADP-RIBOSYLATION FACTOR-LIKE PROTEIN 6-INTERACTING PROTEIN 1"/>
    <property type="match status" value="1"/>
</dbReference>
<feature type="transmembrane region" description="Helical" evidence="6">
    <location>
        <begin position="62"/>
        <end position="80"/>
    </location>
</feature>